<evidence type="ECO:0000313" key="1">
    <source>
        <dbReference type="EMBL" id="GAG23093.1"/>
    </source>
</evidence>
<dbReference type="EMBL" id="BARS01031876">
    <property type="protein sequence ID" value="GAG23093.1"/>
    <property type="molecule type" value="Genomic_DNA"/>
</dbReference>
<name>X0WF03_9ZZZZ</name>
<protein>
    <submittedName>
        <fullName evidence="1">Uncharacterized protein</fullName>
    </submittedName>
</protein>
<proteinExistence type="predicted"/>
<feature type="non-terminal residue" evidence="1">
    <location>
        <position position="1"/>
    </location>
</feature>
<accession>X0WF03</accession>
<dbReference type="AlphaFoldDB" id="X0WF03"/>
<comment type="caution">
    <text evidence="1">The sequence shown here is derived from an EMBL/GenBank/DDBJ whole genome shotgun (WGS) entry which is preliminary data.</text>
</comment>
<gene>
    <name evidence="1" type="ORF">S01H1_49541</name>
</gene>
<reference evidence="1" key="1">
    <citation type="journal article" date="2014" name="Front. Microbiol.">
        <title>High frequency of phylogenetically diverse reductive dehalogenase-homologous genes in deep subseafloor sedimentary metagenomes.</title>
        <authorList>
            <person name="Kawai M."/>
            <person name="Futagami T."/>
            <person name="Toyoda A."/>
            <person name="Takaki Y."/>
            <person name="Nishi S."/>
            <person name="Hori S."/>
            <person name="Arai W."/>
            <person name="Tsubouchi T."/>
            <person name="Morono Y."/>
            <person name="Uchiyama I."/>
            <person name="Ito T."/>
            <person name="Fujiyama A."/>
            <person name="Inagaki F."/>
            <person name="Takami H."/>
        </authorList>
    </citation>
    <scope>NUCLEOTIDE SEQUENCE</scope>
    <source>
        <strain evidence="1">Expedition CK06-06</strain>
    </source>
</reference>
<sequence length="34" mass="3753">LLSSPRNAERLLTAKARSAETAKDLETVLKELDL</sequence>
<organism evidence="1">
    <name type="scientific">marine sediment metagenome</name>
    <dbReference type="NCBI Taxonomy" id="412755"/>
    <lineage>
        <taxon>unclassified sequences</taxon>
        <taxon>metagenomes</taxon>
        <taxon>ecological metagenomes</taxon>
    </lineage>
</organism>